<dbReference type="RefSeq" id="WP_346063567.1">
    <property type="nucleotide sequence ID" value="NZ_BAAADR010000018.1"/>
</dbReference>
<evidence type="ECO:0000313" key="3">
    <source>
        <dbReference type="Proteomes" id="UP001596411"/>
    </source>
</evidence>
<keyword evidence="1" id="KW-1133">Transmembrane helix</keyword>
<comment type="caution">
    <text evidence="2">The sequence shown here is derived from an EMBL/GenBank/DDBJ whole genome shotgun (WGS) entry which is preliminary data.</text>
</comment>
<evidence type="ECO:0000256" key="1">
    <source>
        <dbReference type="SAM" id="Phobius"/>
    </source>
</evidence>
<dbReference type="Proteomes" id="UP001596411">
    <property type="component" value="Unassembled WGS sequence"/>
</dbReference>
<protein>
    <recommendedName>
        <fullName evidence="4">DUF4190 domain-containing protein</fullName>
    </recommendedName>
</protein>
<dbReference type="EMBL" id="JBHSZP010000018">
    <property type="protein sequence ID" value="MFC7090093.1"/>
    <property type="molecule type" value="Genomic_DNA"/>
</dbReference>
<keyword evidence="1" id="KW-0812">Transmembrane</keyword>
<evidence type="ECO:0008006" key="4">
    <source>
        <dbReference type="Google" id="ProtNLM"/>
    </source>
</evidence>
<reference evidence="3" key="1">
    <citation type="journal article" date="2019" name="Int. J. Syst. Evol. Microbiol.">
        <title>The Global Catalogue of Microorganisms (GCM) 10K type strain sequencing project: providing services to taxonomists for standard genome sequencing and annotation.</title>
        <authorList>
            <consortium name="The Broad Institute Genomics Platform"/>
            <consortium name="The Broad Institute Genome Sequencing Center for Infectious Disease"/>
            <person name="Wu L."/>
            <person name="Ma J."/>
        </authorList>
    </citation>
    <scope>NUCLEOTIDE SEQUENCE [LARGE SCALE GENOMIC DNA]</scope>
    <source>
        <strain evidence="3">CGMCC 1.13666</strain>
    </source>
</reference>
<organism evidence="2 3">
    <name type="scientific">Halomonas salifodinae</name>
    <dbReference type="NCBI Taxonomy" id="438745"/>
    <lineage>
        <taxon>Bacteria</taxon>
        <taxon>Pseudomonadati</taxon>
        <taxon>Pseudomonadota</taxon>
        <taxon>Gammaproteobacteria</taxon>
        <taxon>Oceanospirillales</taxon>
        <taxon>Halomonadaceae</taxon>
        <taxon>Halomonas</taxon>
    </lineage>
</organism>
<gene>
    <name evidence="2" type="ORF">ACFQH5_11110</name>
</gene>
<name>A0ABW2EZF7_9GAMM</name>
<keyword evidence="1" id="KW-0472">Membrane</keyword>
<feature type="transmembrane region" description="Helical" evidence="1">
    <location>
        <begin position="86"/>
        <end position="119"/>
    </location>
</feature>
<keyword evidence="3" id="KW-1185">Reference proteome</keyword>
<accession>A0ABW2EZF7</accession>
<feature type="transmembrane region" description="Helical" evidence="1">
    <location>
        <begin position="131"/>
        <end position="152"/>
    </location>
</feature>
<evidence type="ECO:0000313" key="2">
    <source>
        <dbReference type="EMBL" id="MFC7090093.1"/>
    </source>
</evidence>
<proteinExistence type="predicted"/>
<sequence>MNGDIIAFDDATQSGEIAADDGQRYTFDLSGWRGRGLPAAGQEVTFTPRNRQAVRVILRPVPQRRARQTLAASPGAESVNSRYSGWSLAGLVMAFLSLFLDAQVPLLAIAAAACAWLGLRQIHREPARYRGRLFSWLAIALALLVAVLGALVDPTTAASVP</sequence>